<keyword evidence="4" id="KW-1185">Reference proteome</keyword>
<evidence type="ECO:0008006" key="5">
    <source>
        <dbReference type="Google" id="ProtNLM"/>
    </source>
</evidence>
<proteinExistence type="predicted"/>
<evidence type="ECO:0000313" key="4">
    <source>
        <dbReference type="Proteomes" id="UP001620645"/>
    </source>
</evidence>
<feature type="signal peptide" evidence="2">
    <location>
        <begin position="1"/>
        <end position="20"/>
    </location>
</feature>
<evidence type="ECO:0000313" key="3">
    <source>
        <dbReference type="EMBL" id="KAL3092073.1"/>
    </source>
</evidence>
<feature type="compositionally biased region" description="Basic and acidic residues" evidence="1">
    <location>
        <begin position="129"/>
        <end position="148"/>
    </location>
</feature>
<name>A0ABD2JN84_HETSC</name>
<accession>A0ABD2JN84</accession>
<feature type="chain" id="PRO_5044796500" description="Secreted protein" evidence="2">
    <location>
        <begin position="21"/>
        <end position="157"/>
    </location>
</feature>
<dbReference type="EMBL" id="JBICCN010000120">
    <property type="protein sequence ID" value="KAL3092073.1"/>
    <property type="molecule type" value="Genomic_DNA"/>
</dbReference>
<evidence type="ECO:0000256" key="1">
    <source>
        <dbReference type="SAM" id="MobiDB-lite"/>
    </source>
</evidence>
<feature type="region of interest" description="Disordered" evidence="1">
    <location>
        <begin position="115"/>
        <end position="157"/>
    </location>
</feature>
<sequence>MCQPTKLFISLFIFSAFLLAENLADGLKCKQGFEIRPLVEQQLEPEECVDIEHARFCEASICTTDNVPNFAGIHWKCAEEQNAKECAERIKEIYEKKGELKNVSCQCHYGEEGEDFGNKKFTLQPPADPTDKGDVFDHNNDDDNHNHNDSNAGSQRG</sequence>
<keyword evidence="2" id="KW-0732">Signal</keyword>
<gene>
    <name evidence="3" type="ORF">niasHS_004236</name>
</gene>
<evidence type="ECO:0000256" key="2">
    <source>
        <dbReference type="SAM" id="SignalP"/>
    </source>
</evidence>
<comment type="caution">
    <text evidence="3">The sequence shown here is derived from an EMBL/GenBank/DDBJ whole genome shotgun (WGS) entry which is preliminary data.</text>
</comment>
<dbReference type="Proteomes" id="UP001620645">
    <property type="component" value="Unassembled WGS sequence"/>
</dbReference>
<dbReference type="AlphaFoldDB" id="A0ABD2JN84"/>
<protein>
    <recommendedName>
        <fullName evidence="5">Secreted protein</fullName>
    </recommendedName>
</protein>
<organism evidence="3 4">
    <name type="scientific">Heterodera schachtii</name>
    <name type="common">Sugarbeet cyst nematode worm</name>
    <name type="synonym">Tylenchus schachtii</name>
    <dbReference type="NCBI Taxonomy" id="97005"/>
    <lineage>
        <taxon>Eukaryota</taxon>
        <taxon>Metazoa</taxon>
        <taxon>Ecdysozoa</taxon>
        <taxon>Nematoda</taxon>
        <taxon>Chromadorea</taxon>
        <taxon>Rhabditida</taxon>
        <taxon>Tylenchina</taxon>
        <taxon>Tylenchomorpha</taxon>
        <taxon>Tylenchoidea</taxon>
        <taxon>Heteroderidae</taxon>
        <taxon>Heteroderinae</taxon>
        <taxon>Heterodera</taxon>
    </lineage>
</organism>
<reference evidence="3 4" key="1">
    <citation type="submission" date="2024-10" db="EMBL/GenBank/DDBJ databases">
        <authorList>
            <person name="Kim D."/>
        </authorList>
    </citation>
    <scope>NUCLEOTIDE SEQUENCE [LARGE SCALE GENOMIC DNA]</scope>
    <source>
        <strain evidence="3">Taebaek</strain>
    </source>
</reference>